<dbReference type="InterPro" id="IPR037522">
    <property type="entry name" value="HD_GYP_dom"/>
</dbReference>
<dbReference type="Gene3D" id="1.10.3210.10">
    <property type="entry name" value="Hypothetical protein af1432"/>
    <property type="match status" value="1"/>
</dbReference>
<dbReference type="PANTHER" id="PTHR43155">
    <property type="entry name" value="CYCLIC DI-GMP PHOSPHODIESTERASE PA4108-RELATED"/>
    <property type="match status" value="1"/>
</dbReference>
<dbReference type="PANTHER" id="PTHR43155:SF2">
    <property type="entry name" value="CYCLIC DI-GMP PHOSPHODIESTERASE PA4108"/>
    <property type="match status" value="1"/>
</dbReference>
<evidence type="ECO:0000313" key="2">
    <source>
        <dbReference type="EMBL" id="TMI75988.1"/>
    </source>
</evidence>
<dbReference type="SUPFAM" id="SSF109604">
    <property type="entry name" value="HD-domain/PDEase-like"/>
    <property type="match status" value="1"/>
</dbReference>
<dbReference type="Pfam" id="PF13487">
    <property type="entry name" value="HD_5"/>
    <property type="match status" value="1"/>
</dbReference>
<reference evidence="2 3" key="1">
    <citation type="journal article" date="2019" name="Nat. Microbiol.">
        <title>Mediterranean grassland soil C-N compound turnover is dependent on rainfall and depth, and is mediated by genomically divergent microorganisms.</title>
        <authorList>
            <person name="Diamond S."/>
            <person name="Andeer P.F."/>
            <person name="Li Z."/>
            <person name="Crits-Christoph A."/>
            <person name="Burstein D."/>
            <person name="Anantharaman K."/>
            <person name="Lane K.R."/>
            <person name="Thomas B.C."/>
            <person name="Pan C."/>
            <person name="Northen T.R."/>
            <person name="Banfield J.F."/>
        </authorList>
    </citation>
    <scope>NUCLEOTIDE SEQUENCE [LARGE SCALE GENOMIC DNA]</scope>
    <source>
        <strain evidence="2">NP_8</strain>
    </source>
</reference>
<name>A0A537IXE7_9BACT</name>
<dbReference type="Proteomes" id="UP000318834">
    <property type="component" value="Unassembled WGS sequence"/>
</dbReference>
<gene>
    <name evidence="2" type="ORF">E6H05_04970</name>
</gene>
<proteinExistence type="predicted"/>
<dbReference type="CDD" id="cd00077">
    <property type="entry name" value="HDc"/>
    <property type="match status" value="1"/>
</dbReference>
<dbReference type="EMBL" id="VBAP01000032">
    <property type="protein sequence ID" value="TMI75988.1"/>
    <property type="molecule type" value="Genomic_DNA"/>
</dbReference>
<protein>
    <submittedName>
        <fullName evidence="2">HD domain-containing protein</fullName>
    </submittedName>
</protein>
<evidence type="ECO:0000259" key="1">
    <source>
        <dbReference type="PROSITE" id="PS51832"/>
    </source>
</evidence>
<dbReference type="AlphaFoldDB" id="A0A537IXE7"/>
<organism evidence="2 3">
    <name type="scientific">Candidatus Segetimicrobium genomatis</name>
    <dbReference type="NCBI Taxonomy" id="2569760"/>
    <lineage>
        <taxon>Bacteria</taxon>
        <taxon>Bacillati</taxon>
        <taxon>Candidatus Sysuimicrobiota</taxon>
        <taxon>Candidatus Sysuimicrobiia</taxon>
        <taxon>Candidatus Sysuimicrobiales</taxon>
        <taxon>Candidatus Segetimicrobiaceae</taxon>
        <taxon>Candidatus Segetimicrobium</taxon>
    </lineage>
</organism>
<comment type="caution">
    <text evidence="2">The sequence shown here is derived from an EMBL/GenBank/DDBJ whole genome shotgun (WGS) entry which is preliminary data.</text>
</comment>
<sequence length="222" mass="24387">MHMKEILIVLAIVLVMGAAEAMFPLVKSAIKLRKQRKLLNEALSNLATALGLKDAYTETRGSGTVAAIAVRIARAMHLPKQEVKRIEIAAKLGDIGKVGVSGKILRKPGPLDPTEWSEMQRHPIIGEEIMKPVGLLSEAAKIVRHHHEHYDGSGYPDGLKGEDIPLGSRIVLVANAFKNITLDTPYRRARSKSEALHELKEHAGSQFDPEVVRVFGSMIDRV</sequence>
<dbReference type="PROSITE" id="PS51832">
    <property type="entry name" value="HD_GYP"/>
    <property type="match status" value="1"/>
</dbReference>
<accession>A0A537IXE7</accession>
<feature type="domain" description="HD-GYP" evidence="1">
    <location>
        <begin position="32"/>
        <end position="222"/>
    </location>
</feature>
<evidence type="ECO:0000313" key="3">
    <source>
        <dbReference type="Proteomes" id="UP000318834"/>
    </source>
</evidence>
<dbReference type="InterPro" id="IPR003607">
    <property type="entry name" value="HD/PDEase_dom"/>
</dbReference>